<feature type="domain" description="Hemerythrin-like" evidence="2">
    <location>
        <begin position="30"/>
        <end position="167"/>
    </location>
</feature>
<keyword evidence="4" id="KW-1185">Reference proteome</keyword>
<name>A0ABU9B8S1_9BURK</name>
<reference evidence="3 4" key="1">
    <citation type="submission" date="2024-04" db="EMBL/GenBank/DDBJ databases">
        <title>Novel species of the genus Ideonella isolated from streams.</title>
        <authorList>
            <person name="Lu H."/>
        </authorList>
    </citation>
    <scope>NUCLEOTIDE SEQUENCE [LARGE SCALE GENOMIC DNA]</scope>
    <source>
        <strain evidence="3 4">BYS139W</strain>
    </source>
</reference>
<dbReference type="Gene3D" id="1.20.120.520">
    <property type="entry name" value="nmb1532 protein domain like"/>
    <property type="match status" value="1"/>
</dbReference>
<dbReference type="RefSeq" id="WP_341374063.1">
    <property type="nucleotide sequence ID" value="NZ_JBBUTF010000007.1"/>
</dbReference>
<accession>A0ABU9B8S1</accession>
<evidence type="ECO:0000256" key="1">
    <source>
        <dbReference type="SAM" id="MobiDB-lite"/>
    </source>
</evidence>
<comment type="caution">
    <text evidence="3">The sequence shown here is derived from an EMBL/GenBank/DDBJ whole genome shotgun (WGS) entry which is preliminary data.</text>
</comment>
<feature type="region of interest" description="Disordered" evidence="1">
    <location>
        <begin position="1"/>
        <end position="30"/>
    </location>
</feature>
<protein>
    <submittedName>
        <fullName evidence="3">Hemerythrin domain-containing protein</fullName>
    </submittedName>
</protein>
<proteinExistence type="predicted"/>
<sequence length="191" mass="21154">MNAHDSAADVPATTRVARPSRPPVPALPALDQLDRTHRQMLQTLEQLGQLVEHLDAHGVDATARATARTICAFFAEHARRHHADEETLVFPLLIARQDPGLTQHVLRLQQDHGWLEEDWLELAPQLQAVGEGYSWYEIDGLRHGVGVFTALYQEHIALEESMIYPAARREADAQAAADAASRAARHADLTA</sequence>
<evidence type="ECO:0000259" key="2">
    <source>
        <dbReference type="Pfam" id="PF01814"/>
    </source>
</evidence>
<dbReference type="EMBL" id="JBBUTF010000007">
    <property type="protein sequence ID" value="MEK8026287.1"/>
    <property type="molecule type" value="Genomic_DNA"/>
</dbReference>
<dbReference type="Proteomes" id="UP001368500">
    <property type="component" value="Unassembled WGS sequence"/>
</dbReference>
<dbReference type="Pfam" id="PF01814">
    <property type="entry name" value="Hemerythrin"/>
    <property type="match status" value="1"/>
</dbReference>
<organism evidence="3 4">
    <name type="scientific">Pseudaquabacterium rugosum</name>
    <dbReference type="NCBI Taxonomy" id="2984194"/>
    <lineage>
        <taxon>Bacteria</taxon>
        <taxon>Pseudomonadati</taxon>
        <taxon>Pseudomonadota</taxon>
        <taxon>Betaproteobacteria</taxon>
        <taxon>Burkholderiales</taxon>
        <taxon>Sphaerotilaceae</taxon>
        <taxon>Pseudaquabacterium</taxon>
    </lineage>
</organism>
<evidence type="ECO:0000313" key="4">
    <source>
        <dbReference type="Proteomes" id="UP001368500"/>
    </source>
</evidence>
<gene>
    <name evidence="3" type="ORF">AACH11_09985</name>
</gene>
<evidence type="ECO:0000313" key="3">
    <source>
        <dbReference type="EMBL" id="MEK8026287.1"/>
    </source>
</evidence>
<dbReference type="InterPro" id="IPR012312">
    <property type="entry name" value="Hemerythrin-like"/>
</dbReference>